<dbReference type="FunFam" id="3.30.70.270:FF:000001">
    <property type="entry name" value="Diguanylate cyclase domain protein"/>
    <property type="match status" value="1"/>
</dbReference>
<dbReference type="Gene3D" id="3.30.450.40">
    <property type="match status" value="2"/>
</dbReference>
<dbReference type="InterPro" id="IPR029016">
    <property type="entry name" value="GAF-like_dom_sf"/>
</dbReference>
<evidence type="ECO:0000259" key="1">
    <source>
        <dbReference type="PROSITE" id="PS50887"/>
    </source>
</evidence>
<dbReference type="EMBL" id="MTLA01000526">
    <property type="protein sequence ID" value="OOP64118.1"/>
    <property type="molecule type" value="Genomic_DNA"/>
</dbReference>
<evidence type="ECO:0000313" key="2">
    <source>
        <dbReference type="EMBL" id="OOP64118.1"/>
    </source>
</evidence>
<dbReference type="RefSeq" id="WP_078111521.1">
    <property type="nucleotide sequence ID" value="NZ_MTLA01000526.1"/>
</dbReference>
<dbReference type="GO" id="GO:0043709">
    <property type="term" value="P:cell adhesion involved in single-species biofilm formation"/>
    <property type="evidence" value="ECO:0007669"/>
    <property type="project" value="TreeGrafter"/>
</dbReference>
<dbReference type="GO" id="GO:1902201">
    <property type="term" value="P:negative regulation of bacterial-type flagellum-dependent cell motility"/>
    <property type="evidence" value="ECO:0007669"/>
    <property type="project" value="TreeGrafter"/>
</dbReference>
<dbReference type="GO" id="GO:0005886">
    <property type="term" value="C:plasma membrane"/>
    <property type="evidence" value="ECO:0007669"/>
    <property type="project" value="TreeGrafter"/>
</dbReference>
<gene>
    <name evidence="2" type="ORF">BWZ43_25355</name>
</gene>
<dbReference type="PANTHER" id="PTHR45138">
    <property type="entry name" value="REGULATORY COMPONENTS OF SENSORY TRANSDUCTION SYSTEM"/>
    <property type="match status" value="1"/>
</dbReference>
<dbReference type="InterPro" id="IPR050469">
    <property type="entry name" value="Diguanylate_Cyclase"/>
</dbReference>
<dbReference type="AlphaFoldDB" id="A0A8E2I3D6"/>
<feature type="domain" description="GGDEF" evidence="1">
    <location>
        <begin position="488"/>
        <end position="616"/>
    </location>
</feature>
<dbReference type="Proteomes" id="UP000189761">
    <property type="component" value="Unassembled WGS sequence"/>
</dbReference>
<dbReference type="GO" id="GO:0052621">
    <property type="term" value="F:diguanylate cyclase activity"/>
    <property type="evidence" value="ECO:0007669"/>
    <property type="project" value="TreeGrafter"/>
</dbReference>
<comment type="caution">
    <text evidence="2">The sequence shown here is derived from an EMBL/GenBank/DDBJ whole genome shotgun (WGS) entry which is preliminary data.</text>
</comment>
<sequence length="619" mass="71630">MNLNLQNFLKYYKSRLFDLMEAPKDKRITEWISILVECLEVRKAVFYKRKKEINNQLCLEYTYSNEEIEYPNCINKEITQSLFSESNYVDRKKLAEYRMLFKGFNSAFNFIYKGQEVGCLFLCSNEDSLNKYIAPHQTSFIYESGKFISVLESISCIVEEEKKFKELFRVTETFHDSMDVDAILYEIINTLRRVFPHFTYTLLLSNDTKHDKNLPIKEIQFDDADEAVMKSFLNGETNIVEKPQQKTMLYAPLSGKQGVYGVLQVVTFSSFVFQNSEVEFIRLLANTGGSALENAKLYEQSQRLVEDLQLINETSHRLNSSARLDETLHFLNSQILKSFHTNITGYFLLNEEKRTILDGSHDFFTTSQGKAYLDFVTDVMMKRKESIIFSNVKKQMEHLSPYSSLMAVPMIEGETIKGFCVVLNEQPYYFTFDMFKLFQSLIHHSTLAVTNSMLREELEKMVITDHLTQLYAKNYLNDTIQRSMENDEEGTFLLLDIDNFKVVNDTYGHQIGDEILIQVAKLINQNIRQTDIGARWGGEELAIYLPGAPLEVGARVANRLVKAVYENTNPQVTISCGVSYWTRNREDQVPNLFNRADIGLYLAKELGKNQVVVQEIGNK</sequence>
<dbReference type="NCBIfam" id="TIGR00254">
    <property type="entry name" value="GGDEF"/>
    <property type="match status" value="1"/>
</dbReference>
<dbReference type="InterPro" id="IPR043128">
    <property type="entry name" value="Rev_trsase/Diguanyl_cyclase"/>
</dbReference>
<reference evidence="2 3" key="1">
    <citation type="submission" date="2017-01" db="EMBL/GenBank/DDBJ databases">
        <title>Draft genome sequence of Bacillus oleronius.</title>
        <authorList>
            <person name="Allam M."/>
        </authorList>
    </citation>
    <scope>NUCLEOTIDE SEQUENCE [LARGE SCALE GENOMIC DNA]</scope>
    <source>
        <strain evidence="2 3">DSM 9356</strain>
    </source>
</reference>
<dbReference type="SMART" id="SM00267">
    <property type="entry name" value="GGDEF"/>
    <property type="match status" value="1"/>
</dbReference>
<dbReference type="PROSITE" id="PS50887">
    <property type="entry name" value="GGDEF"/>
    <property type="match status" value="1"/>
</dbReference>
<dbReference type="SUPFAM" id="SSF55781">
    <property type="entry name" value="GAF domain-like"/>
    <property type="match status" value="2"/>
</dbReference>
<name>A0A8E2I3D6_9BACI</name>
<accession>A0A8E2I3D6</accession>
<protein>
    <recommendedName>
        <fullName evidence="1">GGDEF domain-containing protein</fullName>
    </recommendedName>
</protein>
<dbReference type="InterPro" id="IPR029787">
    <property type="entry name" value="Nucleotide_cyclase"/>
</dbReference>
<dbReference type="CDD" id="cd01949">
    <property type="entry name" value="GGDEF"/>
    <property type="match status" value="1"/>
</dbReference>
<dbReference type="PANTHER" id="PTHR45138:SF9">
    <property type="entry name" value="DIGUANYLATE CYCLASE DGCM-RELATED"/>
    <property type="match status" value="1"/>
</dbReference>
<dbReference type="Pfam" id="PF00990">
    <property type="entry name" value="GGDEF"/>
    <property type="match status" value="1"/>
</dbReference>
<proteinExistence type="predicted"/>
<keyword evidence="3" id="KW-1185">Reference proteome</keyword>
<dbReference type="Gene3D" id="3.30.70.270">
    <property type="match status" value="1"/>
</dbReference>
<organism evidence="2 3">
    <name type="scientific">Heyndrickxia oleronia</name>
    <dbReference type="NCBI Taxonomy" id="38875"/>
    <lineage>
        <taxon>Bacteria</taxon>
        <taxon>Bacillati</taxon>
        <taxon>Bacillota</taxon>
        <taxon>Bacilli</taxon>
        <taxon>Bacillales</taxon>
        <taxon>Bacillaceae</taxon>
        <taxon>Heyndrickxia</taxon>
    </lineage>
</organism>
<dbReference type="SUPFAM" id="SSF55073">
    <property type="entry name" value="Nucleotide cyclase"/>
    <property type="match status" value="1"/>
</dbReference>
<evidence type="ECO:0000313" key="3">
    <source>
        <dbReference type="Proteomes" id="UP000189761"/>
    </source>
</evidence>
<dbReference type="InterPro" id="IPR000160">
    <property type="entry name" value="GGDEF_dom"/>
</dbReference>